<dbReference type="InterPro" id="IPR036890">
    <property type="entry name" value="HATPase_C_sf"/>
</dbReference>
<gene>
    <name evidence="1" type="ORF">AVDCRST_MAG87-3230</name>
</gene>
<dbReference type="SUPFAM" id="SSF55874">
    <property type="entry name" value="ATPase domain of HSP90 chaperone/DNA topoisomerase II/histidine kinase"/>
    <property type="match status" value="1"/>
</dbReference>
<evidence type="ECO:0008006" key="2">
    <source>
        <dbReference type="Google" id="ProtNLM"/>
    </source>
</evidence>
<sequence>MAIVASLVDAQGGTFVVQSEPGAGATFTVTFPIAPVAAGDAKQRR</sequence>
<dbReference type="AlphaFoldDB" id="A0A6J4VHV2"/>
<reference evidence="1" key="1">
    <citation type="submission" date="2020-02" db="EMBL/GenBank/DDBJ databases">
        <authorList>
            <person name="Meier V. D."/>
        </authorList>
    </citation>
    <scope>NUCLEOTIDE SEQUENCE</scope>
    <source>
        <strain evidence="1">AVDCRST_MAG87</strain>
    </source>
</reference>
<dbReference type="EMBL" id="CADCWJ010000711">
    <property type="protein sequence ID" value="CAA9579942.1"/>
    <property type="molecule type" value="Genomic_DNA"/>
</dbReference>
<organism evidence="1">
    <name type="scientific">uncultured Thermomicrobiales bacterium</name>
    <dbReference type="NCBI Taxonomy" id="1645740"/>
    <lineage>
        <taxon>Bacteria</taxon>
        <taxon>Pseudomonadati</taxon>
        <taxon>Thermomicrobiota</taxon>
        <taxon>Thermomicrobia</taxon>
        <taxon>Thermomicrobiales</taxon>
        <taxon>environmental samples</taxon>
    </lineage>
</organism>
<name>A0A6J4VHV2_9BACT</name>
<proteinExistence type="predicted"/>
<protein>
    <recommendedName>
        <fullName evidence="2">Histidine kinase/HSP90-like ATPase domain-containing protein</fullName>
    </recommendedName>
</protein>
<evidence type="ECO:0000313" key="1">
    <source>
        <dbReference type="EMBL" id="CAA9579942.1"/>
    </source>
</evidence>
<dbReference type="Gene3D" id="3.30.565.10">
    <property type="entry name" value="Histidine kinase-like ATPase, C-terminal domain"/>
    <property type="match status" value="1"/>
</dbReference>
<accession>A0A6J4VHV2</accession>